<dbReference type="eggNOG" id="arCOG07982">
    <property type="taxonomic scope" value="Archaea"/>
</dbReference>
<evidence type="ECO:0000313" key="2">
    <source>
        <dbReference type="EMBL" id="ELY58380.1"/>
    </source>
</evidence>
<keyword evidence="3" id="KW-1185">Reference proteome</keyword>
<dbReference type="Pfam" id="PF20575">
    <property type="entry name" value="HTH_63"/>
    <property type="match status" value="1"/>
</dbReference>
<dbReference type="Proteomes" id="UP000011688">
    <property type="component" value="Unassembled WGS sequence"/>
</dbReference>
<dbReference type="EMBL" id="AOIB01000020">
    <property type="protein sequence ID" value="ELY58380.1"/>
    <property type="molecule type" value="Genomic_DNA"/>
</dbReference>
<dbReference type="AlphaFoldDB" id="L9X9I9"/>
<accession>L9X9I9</accession>
<feature type="region of interest" description="Disordered" evidence="1">
    <location>
        <begin position="136"/>
        <end position="167"/>
    </location>
</feature>
<protein>
    <submittedName>
        <fullName evidence="2">Uncharacterized protein</fullName>
    </submittedName>
</protein>
<sequence>MRAPLLLEPVDSQVESLRACEEEGTIDELLVRSWPKEVRLSENSPYQEVLETYDRFEQWADRRNVSIQPPFRTRTATSQVTDERREVLVTPLLCLECYADDELVAAYPHSTDEETITTEDVIARIRCGEGLVSADPIGIDEGSDVEANGLERDDTGAETAPAPRSDGCPDCGEGLVDGQGLVTCPDCGWTGTIAEDGGYTRTSVERVADRKPVQAVPDR</sequence>
<proteinExistence type="predicted"/>
<comment type="caution">
    <text evidence="2">The sequence shown here is derived from an EMBL/GenBank/DDBJ whole genome shotgun (WGS) entry which is preliminary data.</text>
</comment>
<gene>
    <name evidence="2" type="ORF">C491_08594</name>
</gene>
<name>L9X9I9_9EURY</name>
<reference evidence="2 3" key="1">
    <citation type="journal article" date="2014" name="PLoS Genet.">
        <title>Phylogenetically driven sequencing of extremely halophilic archaea reveals strategies for static and dynamic osmo-response.</title>
        <authorList>
            <person name="Becker E.A."/>
            <person name="Seitzer P.M."/>
            <person name="Tritt A."/>
            <person name="Larsen D."/>
            <person name="Krusor M."/>
            <person name="Yao A.I."/>
            <person name="Wu D."/>
            <person name="Madern D."/>
            <person name="Eisen J.A."/>
            <person name="Darling A.E."/>
            <person name="Facciotti M.T."/>
        </authorList>
    </citation>
    <scope>NUCLEOTIDE SEQUENCE [LARGE SCALE GENOMIC DNA]</scope>
    <source>
        <strain evidence="2 3">DSM 10524</strain>
    </source>
</reference>
<dbReference type="InterPro" id="IPR046783">
    <property type="entry name" value="HTH_63"/>
</dbReference>
<evidence type="ECO:0000256" key="1">
    <source>
        <dbReference type="SAM" id="MobiDB-lite"/>
    </source>
</evidence>
<organism evidence="2 3">
    <name type="scientific">Natronococcus amylolyticus DSM 10524</name>
    <dbReference type="NCBI Taxonomy" id="1227497"/>
    <lineage>
        <taxon>Archaea</taxon>
        <taxon>Methanobacteriati</taxon>
        <taxon>Methanobacteriota</taxon>
        <taxon>Stenosarchaea group</taxon>
        <taxon>Halobacteria</taxon>
        <taxon>Halobacteriales</taxon>
        <taxon>Natrialbaceae</taxon>
        <taxon>Natronococcus</taxon>
    </lineage>
</organism>
<evidence type="ECO:0000313" key="3">
    <source>
        <dbReference type="Proteomes" id="UP000011688"/>
    </source>
</evidence>